<feature type="domain" description="N-acetyltransferase" evidence="1">
    <location>
        <begin position="10"/>
        <end position="149"/>
    </location>
</feature>
<dbReference type="InterPro" id="IPR016181">
    <property type="entry name" value="Acyl_CoA_acyltransferase"/>
</dbReference>
<keyword evidence="2" id="KW-0808">Transferase</keyword>
<evidence type="ECO:0000313" key="2">
    <source>
        <dbReference type="EMBL" id="ALZ82955.1"/>
    </source>
</evidence>
<name>A0A0U4VII9_9PSED</name>
<reference evidence="2 3" key="1">
    <citation type="submission" date="2016-01" db="EMBL/GenBank/DDBJ databases">
        <title>Annotation of Pseudomonas oryzihabitans USDA-ARS-USMARC-56511.</title>
        <authorList>
            <person name="Harhay G.P."/>
            <person name="Harhay D.M."/>
            <person name="Smith T.P.L."/>
            <person name="Bono J.L."/>
            <person name="Heaton M.P."/>
            <person name="Clawson M.L."/>
            <person name="Chitko-Mckown C.G."/>
            <person name="Capik S.F."/>
            <person name="DeDonder K.D."/>
            <person name="Apley M.D."/>
            <person name="Lubbers B.V."/>
            <person name="White B.J."/>
            <person name="Larson R.L."/>
        </authorList>
    </citation>
    <scope>NUCLEOTIDE SEQUENCE [LARGE SCALE GENOMIC DNA]</scope>
    <source>
        <strain evidence="2 3">USDA-ARS-USMARC-56511</strain>
    </source>
</reference>
<sequence>MPLPVLQTPRLLLRPLQLGDAEAIQRIFPQWEIVRYMAAHIPWPYPEDGARRFLQDIALPAMARGIEWHWSLRLRSDPEVLIGVISLHDKPDNNRGFWLSPAFWRQGLMGEACAAVNTFWFEDLRRPCMRVPKAALNEGSRRLSQREGMCLIAQGESDYVCGKLPSELWALSREAWRLTYKDHA</sequence>
<dbReference type="InterPro" id="IPR051531">
    <property type="entry name" value="N-acetyltransferase"/>
</dbReference>
<dbReference type="EMBL" id="CP013987">
    <property type="protein sequence ID" value="ALZ82955.1"/>
    <property type="molecule type" value="Genomic_DNA"/>
</dbReference>
<dbReference type="Gene3D" id="3.40.630.30">
    <property type="match status" value="1"/>
</dbReference>
<dbReference type="KEGG" id="por:APT59_01560"/>
<dbReference type="AlphaFoldDB" id="A0A0U4VII9"/>
<evidence type="ECO:0000313" key="3">
    <source>
        <dbReference type="Proteomes" id="UP000064137"/>
    </source>
</evidence>
<proteinExistence type="predicted"/>
<gene>
    <name evidence="2" type="ORF">APT59_01560</name>
</gene>
<dbReference type="RefSeq" id="WP_059313250.1">
    <property type="nucleotide sequence ID" value="NZ_CP013987.1"/>
</dbReference>
<dbReference type="Pfam" id="PF13302">
    <property type="entry name" value="Acetyltransf_3"/>
    <property type="match status" value="1"/>
</dbReference>
<dbReference type="Proteomes" id="UP000064137">
    <property type="component" value="Chromosome"/>
</dbReference>
<dbReference type="SUPFAM" id="SSF55729">
    <property type="entry name" value="Acyl-CoA N-acyltransferases (Nat)"/>
    <property type="match status" value="1"/>
</dbReference>
<dbReference type="PANTHER" id="PTHR43792">
    <property type="entry name" value="GNAT FAMILY, PUTATIVE (AFU_ORTHOLOGUE AFUA_3G00765)-RELATED-RELATED"/>
    <property type="match status" value="1"/>
</dbReference>
<dbReference type="InterPro" id="IPR000182">
    <property type="entry name" value="GNAT_dom"/>
</dbReference>
<organism evidence="2 3">
    <name type="scientific">Pseudomonas oryzihabitans</name>
    <dbReference type="NCBI Taxonomy" id="47885"/>
    <lineage>
        <taxon>Bacteria</taxon>
        <taxon>Pseudomonadati</taxon>
        <taxon>Pseudomonadota</taxon>
        <taxon>Gammaproteobacteria</taxon>
        <taxon>Pseudomonadales</taxon>
        <taxon>Pseudomonadaceae</taxon>
        <taxon>Pseudomonas</taxon>
    </lineage>
</organism>
<accession>A0A0U4VII9</accession>
<dbReference type="OrthoDB" id="9804153at2"/>
<dbReference type="GO" id="GO:0016747">
    <property type="term" value="F:acyltransferase activity, transferring groups other than amino-acyl groups"/>
    <property type="evidence" value="ECO:0007669"/>
    <property type="project" value="InterPro"/>
</dbReference>
<evidence type="ECO:0000259" key="1">
    <source>
        <dbReference type="Pfam" id="PF13302"/>
    </source>
</evidence>
<protein>
    <submittedName>
        <fullName evidence="2">Acetyltransferase</fullName>
    </submittedName>
</protein>